<reference evidence="2" key="1">
    <citation type="journal article" date="2016" name="Proc. Natl. Acad. Sci. U.S.A.">
        <title>Comparative genomics of biotechnologically important yeasts.</title>
        <authorList>
            <person name="Riley R."/>
            <person name="Haridas S."/>
            <person name="Wolfe K.H."/>
            <person name="Lopes M.R."/>
            <person name="Hittinger C.T."/>
            <person name="Goeker M."/>
            <person name="Salamov A.A."/>
            <person name="Wisecaver J.H."/>
            <person name="Long T.M."/>
            <person name="Calvey C.H."/>
            <person name="Aerts A.L."/>
            <person name="Barry K.W."/>
            <person name="Choi C."/>
            <person name="Clum A."/>
            <person name="Coughlan A.Y."/>
            <person name="Deshpande S."/>
            <person name="Douglass A.P."/>
            <person name="Hanson S.J."/>
            <person name="Klenk H.-P."/>
            <person name="LaButti K.M."/>
            <person name="Lapidus A."/>
            <person name="Lindquist E.A."/>
            <person name="Lipzen A.M."/>
            <person name="Meier-Kolthoff J.P."/>
            <person name="Ohm R.A."/>
            <person name="Otillar R.P."/>
            <person name="Pangilinan J.L."/>
            <person name="Peng Y."/>
            <person name="Rokas A."/>
            <person name="Rosa C.A."/>
            <person name="Scheuner C."/>
            <person name="Sibirny A.A."/>
            <person name="Slot J.C."/>
            <person name="Stielow J.B."/>
            <person name="Sun H."/>
            <person name="Kurtzman C.P."/>
            <person name="Blackwell M."/>
            <person name="Grigoriev I.V."/>
            <person name="Jeffries T.W."/>
        </authorList>
    </citation>
    <scope>NUCLEOTIDE SEQUENCE [LARGE SCALE GENOMIC DNA]</scope>
    <source>
        <strain evidence="2">NRRL Y-1626</strain>
    </source>
</reference>
<dbReference type="Gene3D" id="2.40.290.10">
    <property type="match status" value="1"/>
</dbReference>
<dbReference type="SUPFAM" id="SSF100939">
    <property type="entry name" value="SPOC domain-like"/>
    <property type="match status" value="1"/>
</dbReference>
<dbReference type="InterPro" id="IPR016194">
    <property type="entry name" value="SPOC-like_C_dom_sf"/>
</dbReference>
<keyword evidence="2" id="KW-1185">Reference proteome</keyword>
<dbReference type="AlphaFoldDB" id="A0A1B7TA77"/>
<dbReference type="EMBL" id="LXPE01000062">
    <property type="protein sequence ID" value="OBA25618.1"/>
    <property type="molecule type" value="Genomic_DNA"/>
</dbReference>
<dbReference type="OrthoDB" id="3972375at2759"/>
<comment type="caution">
    <text evidence="1">The sequence shown here is derived from an EMBL/GenBank/DDBJ whole genome shotgun (WGS) entry which is preliminary data.</text>
</comment>
<gene>
    <name evidence="1" type="ORF">HANVADRAFT_53797</name>
</gene>
<protein>
    <submittedName>
        <fullName evidence="1">Uncharacterized protein</fullName>
    </submittedName>
</protein>
<proteinExistence type="predicted"/>
<dbReference type="Proteomes" id="UP000092321">
    <property type="component" value="Unassembled WGS sequence"/>
</dbReference>
<name>A0A1B7TA77_9ASCO</name>
<accession>A0A1B7TA77</accession>
<evidence type="ECO:0000313" key="2">
    <source>
        <dbReference type="Proteomes" id="UP000092321"/>
    </source>
</evidence>
<evidence type="ECO:0000313" key="1">
    <source>
        <dbReference type="EMBL" id="OBA25618.1"/>
    </source>
</evidence>
<organism evidence="1 2">
    <name type="scientific">Hanseniaspora valbyensis NRRL Y-1626</name>
    <dbReference type="NCBI Taxonomy" id="766949"/>
    <lineage>
        <taxon>Eukaryota</taxon>
        <taxon>Fungi</taxon>
        <taxon>Dikarya</taxon>
        <taxon>Ascomycota</taxon>
        <taxon>Saccharomycotina</taxon>
        <taxon>Saccharomycetes</taxon>
        <taxon>Saccharomycodales</taxon>
        <taxon>Saccharomycodaceae</taxon>
        <taxon>Hanseniaspora</taxon>
    </lineage>
</organism>
<sequence>MPPKKPITLSNVDFFKCFVIDNSLLNITENIVGIKKLLYHTLLSENYIKHKTRAKINNFISIFLSNVETDEFLLGYKSNHYRSIDLLYEENKDNGDYFNSDDLFLKHLQDSKPKALLMLKNIYQKLEAYKDLFINDDFVDDNEILSALLYNLKHLADVYNKYPNQKAANQFYIILKNHQAFENVTEEDLEKCISQFKDILNFFSKNTSNSNSNGDLKIKFNFLVCDEEYNLEGFFESKLKWFCSQFDELSTEFEFVETNIKTLKKTLKYFEFEDYLTVDPRVVFQGDLIFNSQFLNKNDSNYKKNSIPIVGYPAIKKTSAKSKKNMQVLERQDNPNIMSFNKLKYETSKTYKDNDSTEDNDVDFYNSIFSNEEFDNGNSKNIDKSLSLPDDRISKAYKIGDSYQVLTYEEEKKLISLQIPYEQHLLEEFSDGDENYNDPTQYKNALYSKSIIPLYTMPRDNMPIDYLTGESQMIVCDLYSSKTHVSKADYLSFIAFVDVLNEENLVSVGRYLKKDTNYDLSLCCLAPFVGFIGNKEYKALIITKLSYGLENRNIFDNSIPSNIAKKINKEKNGDTNSLETDLNLKTLISDFVSSNILSLESYTENVEGFFAKDREVAKERNSYNKTDQIFPCTNIANNLMEGKLNNLTIDSLHGKYSDVFEKELENKIKSQQDKSINHISSKSENDIKNKFYLKKVYNTQTLRKQYIKGKQNYIPNKVLKLMLQNLGNKYDIKLNKGYTKDKTTYIKKR</sequence>